<dbReference type="InterPro" id="IPR041499">
    <property type="entry name" value="Tfc1/Sfc1_N"/>
</dbReference>
<keyword evidence="2" id="KW-0238">DNA-binding</keyword>
<feature type="domain" description="Transcription factor IIIC subunit 5 HTH" evidence="5">
    <location>
        <begin position="167"/>
        <end position="313"/>
    </location>
</feature>
<reference evidence="7" key="1">
    <citation type="submission" date="2022-08" db="UniProtKB">
        <authorList>
            <consortium name="EnsemblMetazoa"/>
        </authorList>
    </citation>
    <scope>IDENTIFICATION</scope>
    <source>
        <strain evidence="7">Israel</strain>
    </source>
</reference>
<proteinExistence type="predicted"/>
<dbReference type="GO" id="GO:0005634">
    <property type="term" value="C:nucleus"/>
    <property type="evidence" value="ECO:0007669"/>
    <property type="project" value="UniProtKB-SubCell"/>
</dbReference>
<dbReference type="PANTHER" id="PTHR13230:SF5">
    <property type="entry name" value="GENERAL TRANSCRIPTION FACTOR 3C POLYPEPTIDE 5"/>
    <property type="match status" value="1"/>
</dbReference>
<evidence type="ECO:0000256" key="4">
    <source>
        <dbReference type="ARBA" id="ARBA00023242"/>
    </source>
</evidence>
<dbReference type="AlphaFoldDB" id="A0A1B0DKN4"/>
<keyword evidence="8" id="KW-1185">Reference proteome</keyword>
<dbReference type="InterPro" id="IPR042536">
    <property type="entry name" value="TFIIIC_tauA_Sfc1"/>
</dbReference>
<dbReference type="VEuPathDB" id="VectorBase:PPAI008828"/>
<dbReference type="Pfam" id="PF09734">
    <property type="entry name" value="Tau95"/>
    <property type="match status" value="1"/>
</dbReference>
<keyword evidence="3" id="KW-0804">Transcription</keyword>
<dbReference type="PANTHER" id="PTHR13230">
    <property type="entry name" value="GENERAL TRANSCRIPTION FACTOR IIIC, POLYPEPTIDE 5"/>
    <property type="match status" value="1"/>
</dbReference>
<dbReference type="Proteomes" id="UP000092462">
    <property type="component" value="Unassembled WGS sequence"/>
</dbReference>
<evidence type="ECO:0000313" key="7">
    <source>
        <dbReference type="EnsemblMetazoa" id="PPAI008828-PA"/>
    </source>
</evidence>
<keyword evidence="4" id="KW-0539">Nucleus</keyword>
<evidence type="ECO:0008006" key="9">
    <source>
        <dbReference type="Google" id="ProtNLM"/>
    </source>
</evidence>
<name>A0A1B0DKN4_PHLPP</name>
<dbReference type="GO" id="GO:0001003">
    <property type="term" value="F:RNA polymerase III type 2 promoter sequence-specific DNA binding"/>
    <property type="evidence" value="ECO:0007669"/>
    <property type="project" value="TreeGrafter"/>
</dbReference>
<evidence type="ECO:0000256" key="1">
    <source>
        <dbReference type="ARBA" id="ARBA00004123"/>
    </source>
</evidence>
<dbReference type="VEuPathDB" id="VectorBase:PPAPM1_007693"/>
<organism evidence="7 8">
    <name type="scientific">Phlebotomus papatasi</name>
    <name type="common">Sandfly</name>
    <dbReference type="NCBI Taxonomy" id="29031"/>
    <lineage>
        <taxon>Eukaryota</taxon>
        <taxon>Metazoa</taxon>
        <taxon>Ecdysozoa</taxon>
        <taxon>Arthropoda</taxon>
        <taxon>Hexapoda</taxon>
        <taxon>Insecta</taxon>
        <taxon>Pterygota</taxon>
        <taxon>Neoptera</taxon>
        <taxon>Endopterygota</taxon>
        <taxon>Diptera</taxon>
        <taxon>Nematocera</taxon>
        <taxon>Psychodoidea</taxon>
        <taxon>Psychodidae</taxon>
        <taxon>Phlebotomus</taxon>
        <taxon>Phlebotomus</taxon>
    </lineage>
</organism>
<evidence type="ECO:0000256" key="3">
    <source>
        <dbReference type="ARBA" id="ARBA00023163"/>
    </source>
</evidence>
<comment type="subcellular location">
    <subcellularLocation>
        <location evidence="1">Nucleus</location>
    </subcellularLocation>
</comment>
<dbReference type="GO" id="GO:0006384">
    <property type="term" value="P:transcription initiation at RNA polymerase III promoter"/>
    <property type="evidence" value="ECO:0007669"/>
    <property type="project" value="InterPro"/>
</dbReference>
<feature type="domain" description="Transcription factor IIIC subunit Tfc1/Sfc1 triple barrel" evidence="6">
    <location>
        <begin position="29"/>
        <end position="129"/>
    </location>
</feature>
<dbReference type="Gene3D" id="3.30.200.160">
    <property type="entry name" value="TFIIIC, subcomplex tauA, subunit Sfc1, barrel domain"/>
    <property type="match status" value="1"/>
</dbReference>
<evidence type="ECO:0000256" key="2">
    <source>
        <dbReference type="ARBA" id="ARBA00023125"/>
    </source>
</evidence>
<dbReference type="EnsemblMetazoa" id="PPAI008828-RA">
    <property type="protein sequence ID" value="PPAI008828-PA"/>
    <property type="gene ID" value="PPAI008828"/>
</dbReference>
<evidence type="ECO:0000259" key="6">
    <source>
        <dbReference type="Pfam" id="PF17682"/>
    </source>
</evidence>
<dbReference type="InterPro" id="IPR019136">
    <property type="entry name" value="TF_IIIC_su-5_HTH"/>
</dbReference>
<accession>A0A1B0DKN4</accession>
<dbReference type="InterPro" id="IPR040454">
    <property type="entry name" value="TF_IIIC_Tfc1/Sfc1"/>
</dbReference>
<sequence>MDDSNSGNSDESARGAAALESTVKKKTILVEYPGLVNNVDKCLRTLGGIGKLSETFGNEKKRLELKFTPENLYSKPVFADEHGTMGLLLKIKLPRRPLVNTVEVPSDRVEIVAKIESCYRFSGLCDFQLLPIVKRESGRVEMIYKELIPTYKDGYSWLTENPNVPYFLPPLLFSRMDTVQHKIFRPTYITEKGTVTPKFQQRKKRSRYNIFASFNLHDPFPDKMNPAAAEMLKIKFISTEEFNVVKGLFEERAIWSRMALCYVSNVSMSRLRVILPTLGFFFNSGPWRGLWCKFGYDPRKHFDSRHYQVLDYRLRNQVGARYYVSRKSSHVIGAVNKASVNKKTLRPKTEEEKDAETQIYSPYFEEGKMPGARQVNYQYCDIRVVRM</sequence>
<dbReference type="GO" id="GO:0000127">
    <property type="term" value="C:transcription factor TFIIIC complex"/>
    <property type="evidence" value="ECO:0007669"/>
    <property type="project" value="InterPro"/>
</dbReference>
<evidence type="ECO:0000313" key="8">
    <source>
        <dbReference type="Proteomes" id="UP000092462"/>
    </source>
</evidence>
<dbReference type="EMBL" id="AJVK01068021">
    <property type="status" value="NOT_ANNOTATED_CDS"/>
    <property type="molecule type" value="Genomic_DNA"/>
</dbReference>
<evidence type="ECO:0000259" key="5">
    <source>
        <dbReference type="Pfam" id="PF09734"/>
    </source>
</evidence>
<dbReference type="Pfam" id="PF17682">
    <property type="entry name" value="Tau95_N"/>
    <property type="match status" value="1"/>
</dbReference>
<dbReference type="GO" id="GO:0001002">
    <property type="term" value="F:RNA polymerase III type 1 promoter sequence-specific DNA binding"/>
    <property type="evidence" value="ECO:0007669"/>
    <property type="project" value="TreeGrafter"/>
</dbReference>
<protein>
    <recommendedName>
        <fullName evidence="9">Transcription factor IIIC subunit Tfc1/Sfc1 triple barrel domain-containing protein</fullName>
    </recommendedName>
</protein>